<name>A0AB34H485_ESCRO</name>
<dbReference type="Proteomes" id="UP001159641">
    <property type="component" value="Unassembled WGS sequence"/>
</dbReference>
<comment type="caution">
    <text evidence="3">The sequence shown here is derived from an EMBL/GenBank/DDBJ whole genome shotgun (WGS) entry which is preliminary data.</text>
</comment>
<dbReference type="AlphaFoldDB" id="A0AB34H485"/>
<protein>
    <recommendedName>
        <fullName evidence="2">Retinoblastoma-associated protein C-terminal domain-containing protein</fullName>
    </recommendedName>
</protein>
<gene>
    <name evidence="3" type="ORF">J1605_007087</name>
</gene>
<proteinExistence type="predicted"/>
<evidence type="ECO:0000256" key="1">
    <source>
        <dbReference type="SAM" id="MobiDB-lite"/>
    </source>
</evidence>
<accession>A0AB34H485</accession>
<keyword evidence="4" id="KW-1185">Reference proteome</keyword>
<reference evidence="3 4" key="1">
    <citation type="submission" date="2022-11" db="EMBL/GenBank/DDBJ databases">
        <title>Whole genome sequence of Eschrichtius robustus ER-17-0199.</title>
        <authorList>
            <person name="Bruniche-Olsen A."/>
            <person name="Black A.N."/>
            <person name="Fields C.J."/>
            <person name="Walden K."/>
            <person name="Dewoody J.A."/>
        </authorList>
    </citation>
    <scope>NUCLEOTIDE SEQUENCE [LARGE SCALE GENOMIC DNA]</scope>
    <source>
        <strain evidence="3">ER-17-0199</strain>
        <tissue evidence="3">Blubber</tissue>
    </source>
</reference>
<dbReference type="InterPro" id="IPR015030">
    <property type="entry name" value="RB_C"/>
</dbReference>
<dbReference type="Pfam" id="PF08934">
    <property type="entry name" value="Rb_C"/>
    <property type="match status" value="1"/>
</dbReference>
<sequence>MVCNSDRVLKRSAEGSNPPKPLKKLRFDIEGSDEADGRRCQPVCQLLYCTTVLFKHGLTLAYSKPHHFSSKMQGSAQRPSLTPKLKSFLCTVPLSFKSVTAFITVRNCLTRVAYCLFTHPGINLAGLTYYYSSSI</sequence>
<evidence type="ECO:0000313" key="3">
    <source>
        <dbReference type="EMBL" id="KAJ8785490.1"/>
    </source>
</evidence>
<evidence type="ECO:0000259" key="2">
    <source>
        <dbReference type="Pfam" id="PF08934"/>
    </source>
</evidence>
<evidence type="ECO:0000313" key="4">
    <source>
        <dbReference type="Proteomes" id="UP001159641"/>
    </source>
</evidence>
<dbReference type="Gene3D" id="6.10.250.530">
    <property type="match status" value="1"/>
</dbReference>
<dbReference type="EMBL" id="JAIQCJ010002014">
    <property type="protein sequence ID" value="KAJ8785490.1"/>
    <property type="molecule type" value="Genomic_DNA"/>
</dbReference>
<feature type="region of interest" description="Disordered" evidence="1">
    <location>
        <begin position="1"/>
        <end position="23"/>
    </location>
</feature>
<feature type="domain" description="Retinoblastoma-associated protein C-terminal" evidence="2">
    <location>
        <begin position="1"/>
        <end position="46"/>
    </location>
</feature>
<organism evidence="3 4">
    <name type="scientific">Eschrichtius robustus</name>
    <name type="common">California gray whale</name>
    <name type="synonym">Eschrichtius gibbosus</name>
    <dbReference type="NCBI Taxonomy" id="9764"/>
    <lineage>
        <taxon>Eukaryota</taxon>
        <taxon>Metazoa</taxon>
        <taxon>Chordata</taxon>
        <taxon>Craniata</taxon>
        <taxon>Vertebrata</taxon>
        <taxon>Euteleostomi</taxon>
        <taxon>Mammalia</taxon>
        <taxon>Eutheria</taxon>
        <taxon>Laurasiatheria</taxon>
        <taxon>Artiodactyla</taxon>
        <taxon>Whippomorpha</taxon>
        <taxon>Cetacea</taxon>
        <taxon>Mysticeti</taxon>
        <taxon>Eschrichtiidae</taxon>
        <taxon>Eschrichtius</taxon>
    </lineage>
</organism>